<dbReference type="Proteomes" id="UP000248918">
    <property type="component" value="Unassembled WGS sequence"/>
</dbReference>
<evidence type="ECO:0000313" key="1">
    <source>
        <dbReference type="EMBL" id="RAS35865.1"/>
    </source>
</evidence>
<organism evidence="1 2">
    <name type="scientific">Paraburkholderia bryophila</name>
    <dbReference type="NCBI Taxonomy" id="420952"/>
    <lineage>
        <taxon>Bacteria</taxon>
        <taxon>Pseudomonadati</taxon>
        <taxon>Pseudomonadota</taxon>
        <taxon>Betaproteobacteria</taxon>
        <taxon>Burkholderiales</taxon>
        <taxon>Burkholderiaceae</taxon>
        <taxon>Paraburkholderia</taxon>
    </lineage>
</organism>
<evidence type="ECO:0000313" key="2">
    <source>
        <dbReference type="Proteomes" id="UP000248918"/>
    </source>
</evidence>
<gene>
    <name evidence="1" type="ORF">BX591_104195</name>
</gene>
<protein>
    <submittedName>
        <fullName evidence="1">Uncharacterized protein</fullName>
    </submittedName>
</protein>
<dbReference type="EMBL" id="QLTK01000004">
    <property type="protein sequence ID" value="RAS35865.1"/>
    <property type="molecule type" value="Genomic_DNA"/>
</dbReference>
<dbReference type="AlphaFoldDB" id="A0A329CYP7"/>
<comment type="caution">
    <text evidence="1">The sequence shown here is derived from an EMBL/GenBank/DDBJ whole genome shotgun (WGS) entry which is preliminary data.</text>
</comment>
<name>A0A329CYP7_9BURK</name>
<proteinExistence type="predicted"/>
<accession>A0A329CYP7</accession>
<reference evidence="1 2" key="1">
    <citation type="submission" date="2018-06" db="EMBL/GenBank/DDBJ databases">
        <title>Genomic Encyclopedia of Type Strains, Phase III (KMG-III): the genomes of soil and plant-associated and newly described type strains.</title>
        <authorList>
            <person name="Whitman W."/>
        </authorList>
    </citation>
    <scope>NUCLEOTIDE SEQUENCE [LARGE SCALE GENOMIC DNA]</scope>
    <source>
        <strain evidence="1 2">LMG 23644</strain>
    </source>
</reference>
<sequence length="109" mass="11665">MPRNLPQANDVNPAEKLTAIVARGRTVFVGTSITKAWDHALNKEVDVVKPADPRGPGETVELPATEVERLIRLGFLVSPDDAAVPVQEGAPSTVKLLDRSEVGFAQKAI</sequence>